<dbReference type="AlphaFoldDB" id="A0AAD9LHL2"/>
<gene>
    <name evidence="3" type="ORF">P3T76_010085</name>
</gene>
<feature type="compositionally biased region" description="Polar residues" evidence="2">
    <location>
        <begin position="281"/>
        <end position="300"/>
    </location>
</feature>
<feature type="region of interest" description="Disordered" evidence="2">
    <location>
        <begin position="78"/>
        <end position="116"/>
    </location>
</feature>
<dbReference type="PANTHER" id="PTHR31935:SF1">
    <property type="entry name" value="COILED-COIL DOMAIN-CONTAINING PROTEIN 13"/>
    <property type="match status" value="1"/>
</dbReference>
<dbReference type="EMBL" id="JASMQC010000021">
    <property type="protein sequence ID" value="KAK1936650.1"/>
    <property type="molecule type" value="Genomic_DNA"/>
</dbReference>
<keyword evidence="4" id="KW-1185">Reference proteome</keyword>
<reference evidence="3" key="1">
    <citation type="submission" date="2023-08" db="EMBL/GenBank/DDBJ databases">
        <title>Reference Genome Resource for the Citrus Pathogen Phytophthora citrophthora.</title>
        <authorList>
            <person name="Moller H."/>
            <person name="Coetzee B."/>
            <person name="Rose L.J."/>
            <person name="Van Niekerk J.M."/>
        </authorList>
    </citation>
    <scope>NUCLEOTIDE SEQUENCE</scope>
    <source>
        <strain evidence="3">STE-U-9442</strain>
    </source>
</reference>
<feature type="compositionally biased region" description="Low complexity" evidence="2">
    <location>
        <begin position="615"/>
        <end position="638"/>
    </location>
</feature>
<organism evidence="3 4">
    <name type="scientific">Phytophthora citrophthora</name>
    <dbReference type="NCBI Taxonomy" id="4793"/>
    <lineage>
        <taxon>Eukaryota</taxon>
        <taxon>Sar</taxon>
        <taxon>Stramenopiles</taxon>
        <taxon>Oomycota</taxon>
        <taxon>Peronosporomycetes</taxon>
        <taxon>Peronosporales</taxon>
        <taxon>Peronosporaceae</taxon>
        <taxon>Phytophthora</taxon>
    </lineage>
</organism>
<dbReference type="Proteomes" id="UP001259832">
    <property type="component" value="Unassembled WGS sequence"/>
</dbReference>
<evidence type="ECO:0000256" key="2">
    <source>
        <dbReference type="SAM" id="MobiDB-lite"/>
    </source>
</evidence>
<feature type="compositionally biased region" description="Acidic residues" evidence="2">
    <location>
        <begin position="89"/>
        <end position="105"/>
    </location>
</feature>
<feature type="compositionally biased region" description="Pro residues" evidence="2">
    <location>
        <begin position="590"/>
        <end position="599"/>
    </location>
</feature>
<accession>A0AAD9LHL2</accession>
<name>A0AAD9LHL2_9STRA</name>
<evidence type="ECO:0000313" key="3">
    <source>
        <dbReference type="EMBL" id="KAK1936650.1"/>
    </source>
</evidence>
<sequence>MVVDYLVNEDDVKMPTAMSCFCSDFLEIGERVFGGRRLLNKNYDNSSLLMEGENTHMHVHPDGKKLIDITLRHQVMPPQQAPLVVPRFDDEDDSSSSDEDDDDEPAFSSLTKKQYARENISNNDEEDHDQSILNRPQQTFQDDIQWDRVQELQELTNANATLTSEARDLRQQVKTLQIQLEAQTPVPGLDVDAVQDILLEKDNIEHDVRDVKIVHQAKTLRTLKRSLQREKQLAVDAAKHCKTLDTSNRQLEEQVDTLKLKLQRFQARAAAEKNNKKNNVDVPSQNQQPEAPETSSSDPSGNHGALKKLYEELKSKTAALQQELKKTQRALTREVGDDIPLDEIVGNTDNSTSGASRRGRAQQIIMLKAKVKKLQAQLRAGHAPIEGNDAATTLDVDQRAQQDLTSQHLHRQKLIDQLTNQRDELEERVHRSTRKYDALKARAQILDREKQETRNKFQVLVEKSRTDDALVDALQRQLETWKTKLHEARRARTADSARYVSHDERAELERLRKVVAEHKSRGGDRAASPMGPAGGGMPLPSEASLYRAMAVEKERLVEVVRGLKIQLEDKDKLLRSVQSGSELASHTSLPPTPVTPSLPPIGDESRSRIPRRPSSKIPLPSGRSSGVSVSASPDPSAVIMEKQNQQLKREIETLRQTFRESMREKDERIAELEHQSTIMQPSSTGAANDADAMSQELSDLQEENDFLRQEFDKLKTRYEALIKPTAVDNKKTNNRAGK</sequence>
<evidence type="ECO:0000313" key="4">
    <source>
        <dbReference type="Proteomes" id="UP001259832"/>
    </source>
</evidence>
<feature type="region of interest" description="Disordered" evidence="2">
    <location>
        <begin position="578"/>
        <end position="646"/>
    </location>
</feature>
<feature type="coiled-coil region" evidence="1">
    <location>
        <begin position="408"/>
        <end position="491"/>
    </location>
</feature>
<proteinExistence type="predicted"/>
<protein>
    <submittedName>
        <fullName evidence="3">Coiled-coil domain-containing protein 13</fullName>
    </submittedName>
</protein>
<feature type="coiled-coil region" evidence="1">
    <location>
        <begin position="152"/>
        <end position="179"/>
    </location>
</feature>
<feature type="compositionally biased region" description="Polar residues" evidence="2">
    <location>
        <begin position="675"/>
        <end position="686"/>
    </location>
</feature>
<feature type="region of interest" description="Disordered" evidence="2">
    <location>
        <begin position="517"/>
        <end position="538"/>
    </location>
</feature>
<keyword evidence="1" id="KW-0175">Coiled coil</keyword>
<dbReference type="InterPro" id="IPR038929">
    <property type="entry name" value="CCDC13"/>
</dbReference>
<feature type="region of interest" description="Disordered" evidence="2">
    <location>
        <begin position="673"/>
        <end position="693"/>
    </location>
</feature>
<evidence type="ECO:0000256" key="1">
    <source>
        <dbReference type="SAM" id="Coils"/>
    </source>
</evidence>
<feature type="region of interest" description="Disordered" evidence="2">
    <location>
        <begin position="269"/>
        <end position="304"/>
    </location>
</feature>
<dbReference type="PANTHER" id="PTHR31935">
    <property type="entry name" value="COILED-COIL DOMAIN-CONTAINING PROTEIN 13"/>
    <property type="match status" value="1"/>
</dbReference>
<feature type="compositionally biased region" description="Basic and acidic residues" evidence="2">
    <location>
        <begin position="270"/>
        <end position="279"/>
    </location>
</feature>
<comment type="caution">
    <text evidence="3">The sequence shown here is derived from an EMBL/GenBank/DDBJ whole genome shotgun (WGS) entry which is preliminary data.</text>
</comment>